<accession>A0AAN4Z428</accession>
<protein>
    <submittedName>
        <fullName evidence="1">Uncharacterized protein</fullName>
    </submittedName>
</protein>
<dbReference type="Proteomes" id="UP001328107">
    <property type="component" value="Unassembled WGS sequence"/>
</dbReference>
<name>A0AAN4Z428_9BILA</name>
<evidence type="ECO:0000313" key="2">
    <source>
        <dbReference type="Proteomes" id="UP001328107"/>
    </source>
</evidence>
<keyword evidence="2" id="KW-1185">Reference proteome</keyword>
<dbReference type="EMBL" id="BTRK01000001">
    <property type="protein sequence ID" value="GMR31528.1"/>
    <property type="molecule type" value="Genomic_DNA"/>
</dbReference>
<feature type="non-terminal residue" evidence="1">
    <location>
        <position position="1"/>
    </location>
</feature>
<sequence length="70" mass="8397">NSDRSSIRFKTIVQRSEKFMSDIHKKNTDFKEGRLTKETLEVDCRLILMPTIKRKYLTRDDFLQPMAIFD</sequence>
<dbReference type="AlphaFoldDB" id="A0AAN4Z428"/>
<comment type="caution">
    <text evidence="1">The sequence shown here is derived from an EMBL/GenBank/DDBJ whole genome shotgun (WGS) entry which is preliminary data.</text>
</comment>
<proteinExistence type="predicted"/>
<organism evidence="1 2">
    <name type="scientific">Pristionchus mayeri</name>
    <dbReference type="NCBI Taxonomy" id="1317129"/>
    <lineage>
        <taxon>Eukaryota</taxon>
        <taxon>Metazoa</taxon>
        <taxon>Ecdysozoa</taxon>
        <taxon>Nematoda</taxon>
        <taxon>Chromadorea</taxon>
        <taxon>Rhabditida</taxon>
        <taxon>Rhabditina</taxon>
        <taxon>Diplogasteromorpha</taxon>
        <taxon>Diplogasteroidea</taxon>
        <taxon>Neodiplogasteridae</taxon>
        <taxon>Pristionchus</taxon>
    </lineage>
</organism>
<feature type="non-terminal residue" evidence="1">
    <location>
        <position position="70"/>
    </location>
</feature>
<evidence type="ECO:0000313" key="1">
    <source>
        <dbReference type="EMBL" id="GMR31528.1"/>
    </source>
</evidence>
<gene>
    <name evidence="1" type="ORF">PMAYCL1PPCAC_01723</name>
</gene>
<reference evidence="2" key="1">
    <citation type="submission" date="2022-10" db="EMBL/GenBank/DDBJ databases">
        <title>Genome assembly of Pristionchus species.</title>
        <authorList>
            <person name="Yoshida K."/>
            <person name="Sommer R.J."/>
        </authorList>
    </citation>
    <scope>NUCLEOTIDE SEQUENCE [LARGE SCALE GENOMIC DNA]</scope>
    <source>
        <strain evidence="2">RS5460</strain>
    </source>
</reference>